<dbReference type="Pfam" id="PF13156">
    <property type="entry name" value="Mrr_cat_2"/>
    <property type="match status" value="1"/>
</dbReference>
<dbReference type="InterPro" id="IPR011335">
    <property type="entry name" value="Restrct_endonuc-II-like"/>
</dbReference>
<dbReference type="SUPFAM" id="SSF52540">
    <property type="entry name" value="P-loop containing nucleoside triphosphate hydrolases"/>
    <property type="match status" value="1"/>
</dbReference>
<feature type="domain" description="Helicase ATP-binding" evidence="1">
    <location>
        <begin position="179"/>
        <end position="378"/>
    </location>
</feature>
<dbReference type="CDD" id="cd22333">
    <property type="entry name" value="LlaBIII_nuclease-like"/>
    <property type="match status" value="1"/>
</dbReference>
<organism evidence="3 4">
    <name type="scientific">Candidatus Neomicrothrix subdominans</name>
    <dbReference type="NCBI Taxonomy" id="2954438"/>
    <lineage>
        <taxon>Bacteria</taxon>
        <taxon>Bacillati</taxon>
        <taxon>Actinomycetota</taxon>
        <taxon>Acidimicrobiia</taxon>
        <taxon>Acidimicrobiales</taxon>
        <taxon>Microthrixaceae</taxon>
        <taxon>Candidatus Neomicrothrix</taxon>
    </lineage>
</organism>
<dbReference type="PROSITE" id="PS00092">
    <property type="entry name" value="N6_MTASE"/>
    <property type="match status" value="1"/>
</dbReference>
<dbReference type="GO" id="GO:0008168">
    <property type="term" value="F:methyltransferase activity"/>
    <property type="evidence" value="ECO:0007669"/>
    <property type="project" value="InterPro"/>
</dbReference>
<dbReference type="InterPro" id="IPR029063">
    <property type="entry name" value="SAM-dependent_MTases_sf"/>
</dbReference>
<dbReference type="GO" id="GO:0005524">
    <property type="term" value="F:ATP binding"/>
    <property type="evidence" value="ECO:0007669"/>
    <property type="project" value="InterPro"/>
</dbReference>
<evidence type="ECO:0000313" key="3">
    <source>
        <dbReference type="EMBL" id="MBK9296167.1"/>
    </source>
</evidence>
<dbReference type="SMART" id="SM00490">
    <property type="entry name" value="HELICc"/>
    <property type="match status" value="1"/>
</dbReference>
<dbReference type="GO" id="GO:0016787">
    <property type="term" value="F:hydrolase activity"/>
    <property type="evidence" value="ECO:0007669"/>
    <property type="project" value="InterPro"/>
</dbReference>
<dbReference type="Proteomes" id="UP000727993">
    <property type="component" value="Unassembled WGS sequence"/>
</dbReference>
<accession>A0A936NBU1</accession>
<dbReference type="Gene3D" id="3.40.50.300">
    <property type="entry name" value="P-loop containing nucleotide triphosphate hydrolases"/>
    <property type="match status" value="2"/>
</dbReference>
<dbReference type="PROSITE" id="PS51194">
    <property type="entry name" value="HELICASE_CTER"/>
    <property type="match status" value="1"/>
</dbReference>
<dbReference type="InterPro" id="IPR002052">
    <property type="entry name" value="DNA_methylase_N6_adenine_CS"/>
</dbReference>
<dbReference type="GO" id="GO:0004386">
    <property type="term" value="F:helicase activity"/>
    <property type="evidence" value="ECO:0007669"/>
    <property type="project" value="UniProtKB-KW"/>
</dbReference>
<dbReference type="InterPro" id="IPR041635">
    <property type="entry name" value="Type_ISP_LLaBIII_C"/>
</dbReference>
<dbReference type="GO" id="GO:0003677">
    <property type="term" value="F:DNA binding"/>
    <property type="evidence" value="ECO:0007669"/>
    <property type="project" value="InterPro"/>
</dbReference>
<sequence>MTTFRQLLEEFDASAKTTAAKGTRFEKFCRAYFQTDPLWAERFDEVWLWMDWPDRDGQADTGIDLVARERGTGALVAIQCKFYAPTATLSWSGVSTFVGMLGQPEFTSGMIVSTAGSESPKVEVNLDKHAKATTMWRVDDFERSAIDWDQFTLSSPSQLRIRPPLTLRPHQEAAVTDVTEGFQSSDRGQLIMACGTGKTLTSLRLAERVVGAGGRVLFLVPSINLLSQSVKAWANDATVPLATFAVCSDTHAGRRRQDEDMSANDLSVPASTNTDTLMRAIDARASKSSMSVVFSTYQSIDVITQAQQQAGLGRFDLVICDEAHRTTGAFTDIDDQSMFTKVHFNEFVDSDRRLYMTATPRVYGDQAKAKAADADVLVASMDDRSTFGPVFHELGFGDAVAQQLLTDYKVLVLAVNEDAVSSAFQRQLAGTDGDLALDDVAKIVGCWHGLSKRGPQFEGDNTPMRRAVAFSSTIDQSKAFTTAFPQIVNEALEERAHRNAVKIEAQHVDGKTNVKVRSEAIAWLEEPPGQGVCRVLSNAKCLTEGVDVPALDAVLFLQPRKSIVDVVQAVGRVMRLAPDKEFGYVVLPVVIPAGVAPEDALRNHKSYQVVWQVLQALRSHDERLAAEINKIDINKTSSKVEVIGIGLGNGGDDPANPGEKITTTSAQSAGTQLELPDLQVVHDAIYARIVEKVGNRRYMESWAKDIAQIAAAQETRIRTLLEHADQNPEAVARFDEFLTALRNNLNDGVTRDDAIGMLSQHLITRPVFEALFGGDQFTTSNPVSQVMQSMIDTLDDANLQSETATLEGFYKHIRMLIGGINTAEARQKVITELYEKFFKRALPRAVESLGIVYTPIEIVDFINRAVNDLLIEHFDGTTLSDEGVHILDPFTGTGTFITRLLQTGLINPADLARKYASELHANEIMLLAYYIAAINIETTYNTLAGVDGYQPFEGIVLTDTFQLSEDGDPMDAVFFPSNNARADHQKGLDIRVIVGNPPYSVGQTSENDDNQNLGYPTLDTSIAETYAKRSTATNKNSLYDSYIRAIRWASNRIQDAPNGGVIGFVSNGGWIDGNTADGIRLTLPNEFHHIYIYNLRGNQRTSGEQSRREGGKVFGQGSRNTIAITLLVKQPGPVPASGARIHYRDIGDYLNRENKLTAIEASTVENMPWASLVPNETGDWINQRDVTYDQHLPLSGANGIFQIRSNGLQTNRDAWVYNSSSTELTENVERMVHHYNGQADAFRRHSTAGDAASDAKAAAEFVDRDTTKYSWASSDFPRVVRGERHQFTHEMVRTSLYRPFFKQEVAFDGSLNHRTYRLPKLYPTPHAVNRAIVVQQTGPAPFSVFASDAITDLVLVGAGNPTYHFARWRYEEPSTEPTLLDDGTDDRWKRVSNLNPTAFRQFQTELGADITDDDVFHYVYGALHSPEFRSRYESNLKKEASRVPMAPDRVTFDAYRDAGAELMELHIGYETVEPYPIEEHWAHGADPGVDPKVLRVGDKKMRYPKVTDPETGDKVTDRTQLIYNQYLTLSGIPERTHEYKLGTRSGIDWIIDRYYIKTDKASGIVNDPNAWADGHNDPRYILDLIGRVITLSLRTLDIIGSLPAEGLNQ</sequence>
<dbReference type="SUPFAM" id="SSF53335">
    <property type="entry name" value="S-adenosyl-L-methionine-dependent methyltransferases"/>
    <property type="match status" value="1"/>
</dbReference>
<gene>
    <name evidence="3" type="ORF">IPN02_04710</name>
</gene>
<dbReference type="SMART" id="SM00487">
    <property type="entry name" value="DEXDc"/>
    <property type="match status" value="1"/>
</dbReference>
<dbReference type="InterPro" id="IPR006935">
    <property type="entry name" value="Helicase/UvrB_N"/>
</dbReference>
<dbReference type="EMBL" id="JADJZA010000001">
    <property type="protein sequence ID" value="MBK9296167.1"/>
    <property type="molecule type" value="Genomic_DNA"/>
</dbReference>
<dbReference type="InterPro" id="IPR039442">
    <property type="entry name" value="Mrr-like_dom"/>
</dbReference>
<dbReference type="InterPro" id="IPR001650">
    <property type="entry name" value="Helicase_C-like"/>
</dbReference>
<dbReference type="SUPFAM" id="SSF52980">
    <property type="entry name" value="Restriction endonuclease-like"/>
    <property type="match status" value="1"/>
</dbReference>
<dbReference type="Pfam" id="PF04851">
    <property type="entry name" value="ResIII"/>
    <property type="match status" value="1"/>
</dbReference>
<keyword evidence="3" id="KW-0067">ATP-binding</keyword>
<dbReference type="Pfam" id="PF18135">
    <property type="entry name" value="Type_ISP_C"/>
    <property type="match status" value="1"/>
</dbReference>
<keyword evidence="3" id="KW-0378">Hydrolase</keyword>
<protein>
    <submittedName>
        <fullName evidence="3">DEAD/DEAH box helicase</fullName>
    </submittedName>
</protein>
<proteinExistence type="predicted"/>
<dbReference type="Gene3D" id="3.40.50.150">
    <property type="entry name" value="Vaccinia Virus protein VP39"/>
    <property type="match status" value="1"/>
</dbReference>
<dbReference type="GO" id="GO:0005829">
    <property type="term" value="C:cytosol"/>
    <property type="evidence" value="ECO:0007669"/>
    <property type="project" value="TreeGrafter"/>
</dbReference>
<keyword evidence="3" id="KW-0347">Helicase</keyword>
<dbReference type="PANTHER" id="PTHR47396">
    <property type="entry name" value="TYPE I RESTRICTION ENZYME ECOKI R PROTEIN"/>
    <property type="match status" value="1"/>
</dbReference>
<dbReference type="InterPro" id="IPR050742">
    <property type="entry name" value="Helicase_Restrict-Modif_Enz"/>
</dbReference>
<dbReference type="PROSITE" id="PS51192">
    <property type="entry name" value="HELICASE_ATP_BIND_1"/>
    <property type="match status" value="1"/>
</dbReference>
<dbReference type="InterPro" id="IPR014001">
    <property type="entry name" value="Helicase_ATP-bd"/>
</dbReference>
<feature type="domain" description="Helicase C-terminal" evidence="2">
    <location>
        <begin position="449"/>
        <end position="625"/>
    </location>
</feature>
<evidence type="ECO:0000259" key="1">
    <source>
        <dbReference type="PROSITE" id="PS51192"/>
    </source>
</evidence>
<dbReference type="InterPro" id="IPR053980">
    <property type="entry name" value="ISP_coupler"/>
</dbReference>
<reference evidence="3 4" key="1">
    <citation type="submission" date="2020-10" db="EMBL/GenBank/DDBJ databases">
        <title>Connecting structure to function with the recovery of over 1000 high-quality activated sludge metagenome-assembled genomes encoding full-length rRNA genes using long-read sequencing.</title>
        <authorList>
            <person name="Singleton C.M."/>
            <person name="Petriglieri F."/>
            <person name="Kristensen J.M."/>
            <person name="Kirkegaard R.H."/>
            <person name="Michaelsen T.Y."/>
            <person name="Andersen M.H."/>
            <person name="Karst S.M."/>
            <person name="Dueholm M.S."/>
            <person name="Nielsen P.H."/>
            <person name="Albertsen M."/>
        </authorList>
    </citation>
    <scope>NUCLEOTIDE SEQUENCE [LARGE SCALE GENOMIC DNA]</scope>
    <source>
        <strain evidence="3">Lyne_18-Q3-R50-59_MAXAC.006</strain>
    </source>
</reference>
<keyword evidence="3" id="KW-0547">Nucleotide-binding</keyword>
<dbReference type="InterPro" id="IPR027417">
    <property type="entry name" value="P-loop_NTPase"/>
</dbReference>
<dbReference type="PANTHER" id="PTHR47396:SF1">
    <property type="entry name" value="ATP-DEPENDENT HELICASE IRC3-RELATED"/>
    <property type="match status" value="1"/>
</dbReference>
<dbReference type="PRINTS" id="PR00507">
    <property type="entry name" value="N12N6MTFRASE"/>
</dbReference>
<dbReference type="Pfam" id="PF22240">
    <property type="entry name" value="ISP_coupler"/>
    <property type="match status" value="1"/>
</dbReference>
<comment type="caution">
    <text evidence="3">The sequence shown here is derived from an EMBL/GenBank/DDBJ whole genome shotgun (WGS) entry which is preliminary data.</text>
</comment>
<name>A0A936NBU1_9ACTN</name>
<dbReference type="GO" id="GO:0032259">
    <property type="term" value="P:methylation"/>
    <property type="evidence" value="ECO:0007669"/>
    <property type="project" value="InterPro"/>
</dbReference>
<dbReference type="Pfam" id="PF00271">
    <property type="entry name" value="Helicase_C"/>
    <property type="match status" value="1"/>
</dbReference>
<evidence type="ECO:0000259" key="2">
    <source>
        <dbReference type="PROSITE" id="PS51194"/>
    </source>
</evidence>
<evidence type="ECO:0000313" key="4">
    <source>
        <dbReference type="Proteomes" id="UP000727993"/>
    </source>
</evidence>